<dbReference type="RefSeq" id="WP_264224620.1">
    <property type="nucleotide sequence ID" value="NZ_CP107716.1"/>
</dbReference>
<gene>
    <name evidence="5" type="ORF">OF122_12900</name>
</gene>
<proteinExistence type="predicted"/>
<evidence type="ECO:0000313" key="6">
    <source>
        <dbReference type="Proteomes" id="UP001163882"/>
    </source>
</evidence>
<dbReference type="Pfam" id="PF05838">
    <property type="entry name" value="Glyco_hydro_108"/>
    <property type="match status" value="1"/>
</dbReference>
<reference evidence="5" key="1">
    <citation type="submission" date="2022-10" db="EMBL/GenBank/DDBJ databases">
        <title>YIM 151497 complete genome.</title>
        <authorList>
            <person name="Chen X."/>
        </authorList>
    </citation>
    <scope>NUCLEOTIDE SEQUENCE</scope>
    <source>
        <strain evidence="5">YIM 151497</strain>
    </source>
</reference>
<dbReference type="InterPro" id="IPR023346">
    <property type="entry name" value="Lysozyme-like_dom_sf"/>
</dbReference>
<protein>
    <submittedName>
        <fullName evidence="5">Glycoside hydrolase family 108 protein</fullName>
    </submittedName>
</protein>
<keyword evidence="6" id="KW-1185">Reference proteome</keyword>
<dbReference type="InterPro" id="IPR018537">
    <property type="entry name" value="Peptidoglycan-bd_3"/>
</dbReference>
<keyword evidence="2" id="KW-0472">Membrane</keyword>
<feature type="domain" description="Peptidoglycan binding" evidence="4">
    <location>
        <begin position="97"/>
        <end position="158"/>
    </location>
</feature>
<evidence type="ECO:0000259" key="4">
    <source>
        <dbReference type="Pfam" id="PF09374"/>
    </source>
</evidence>
<keyword evidence="2" id="KW-0812">Transmembrane</keyword>
<dbReference type="CDD" id="cd13926">
    <property type="entry name" value="N-acetylmuramidase_GH108"/>
    <property type="match status" value="1"/>
</dbReference>
<keyword evidence="2" id="KW-1133">Transmembrane helix</keyword>
<evidence type="ECO:0000313" key="5">
    <source>
        <dbReference type="EMBL" id="UYQ70956.1"/>
    </source>
</evidence>
<organism evidence="5 6">
    <name type="scientific">Pelagibacterium flavum</name>
    <dbReference type="NCBI Taxonomy" id="2984530"/>
    <lineage>
        <taxon>Bacteria</taxon>
        <taxon>Pseudomonadati</taxon>
        <taxon>Pseudomonadota</taxon>
        <taxon>Alphaproteobacteria</taxon>
        <taxon>Hyphomicrobiales</taxon>
        <taxon>Devosiaceae</taxon>
        <taxon>Pelagibacterium</taxon>
    </lineage>
</organism>
<feature type="region of interest" description="Disordered" evidence="1">
    <location>
        <begin position="169"/>
        <end position="193"/>
    </location>
</feature>
<dbReference type="SUPFAM" id="SSF53955">
    <property type="entry name" value="Lysozyme-like"/>
    <property type="match status" value="1"/>
</dbReference>
<sequence length="219" mass="23355">MAKTNFASALAGVLVHEGGFVNHPADPGGATNKGITLANFRRYVKRGGTVADLKSITDAQVAQVYRKHYWDRVKGDDLPSGIDYAVFDFGVNSGPDRAVKYLQAVLGVKQDGTIGPVTLAAARAANAANVVDRLCDDRMAFLKRLKHWPTFGKGWTRRVDDVRAKSLAMATARPAQPANPKPTPTPPISEEKPPKGIAGVVALIIAAIGAAITKFIGIW</sequence>
<dbReference type="GO" id="GO:0016787">
    <property type="term" value="F:hydrolase activity"/>
    <property type="evidence" value="ECO:0007669"/>
    <property type="project" value="UniProtKB-KW"/>
</dbReference>
<evidence type="ECO:0000259" key="3">
    <source>
        <dbReference type="Pfam" id="PF05838"/>
    </source>
</evidence>
<name>A0ABY6IK20_9HYPH</name>
<feature type="domain" description="TtsA-like Glycoside hydrolase family 108" evidence="3">
    <location>
        <begin position="12"/>
        <end position="94"/>
    </location>
</feature>
<evidence type="ECO:0000256" key="2">
    <source>
        <dbReference type="SAM" id="Phobius"/>
    </source>
</evidence>
<evidence type="ECO:0000256" key="1">
    <source>
        <dbReference type="SAM" id="MobiDB-lite"/>
    </source>
</evidence>
<dbReference type="EMBL" id="CP107716">
    <property type="protein sequence ID" value="UYQ70956.1"/>
    <property type="molecule type" value="Genomic_DNA"/>
</dbReference>
<accession>A0ABY6IK20</accession>
<dbReference type="Gene3D" id="1.20.141.10">
    <property type="entry name" value="Chitosanase, subunit A, domain 1"/>
    <property type="match status" value="1"/>
</dbReference>
<dbReference type="Proteomes" id="UP001163882">
    <property type="component" value="Chromosome"/>
</dbReference>
<feature type="transmembrane region" description="Helical" evidence="2">
    <location>
        <begin position="196"/>
        <end position="216"/>
    </location>
</feature>
<keyword evidence="5" id="KW-0378">Hydrolase</keyword>
<dbReference type="InterPro" id="IPR008565">
    <property type="entry name" value="TtsA-like_GH18_dom"/>
</dbReference>
<dbReference type="Pfam" id="PF09374">
    <property type="entry name" value="PG_binding_3"/>
    <property type="match status" value="1"/>
</dbReference>
<feature type="compositionally biased region" description="Pro residues" evidence="1">
    <location>
        <begin position="177"/>
        <end position="187"/>
    </location>
</feature>